<keyword evidence="5 10" id="KW-0472">Membrane</keyword>
<dbReference type="InterPro" id="IPR003691">
    <property type="entry name" value="FluC"/>
</dbReference>
<evidence type="ECO:0000256" key="5">
    <source>
        <dbReference type="ARBA" id="ARBA00023136"/>
    </source>
</evidence>
<name>A0ABQ5JK72_9LACO</name>
<evidence type="ECO:0000256" key="2">
    <source>
        <dbReference type="ARBA" id="ARBA00022475"/>
    </source>
</evidence>
<keyword evidence="3 10" id="KW-0812">Transmembrane</keyword>
<accession>A0ABQ5JK72</accession>
<keyword evidence="2 10" id="KW-1003">Cell membrane</keyword>
<proteinExistence type="inferred from homology"/>
<evidence type="ECO:0000256" key="1">
    <source>
        <dbReference type="ARBA" id="ARBA00004651"/>
    </source>
</evidence>
<dbReference type="HAMAP" id="MF_00454">
    <property type="entry name" value="FluC"/>
    <property type="match status" value="1"/>
</dbReference>
<evidence type="ECO:0000313" key="11">
    <source>
        <dbReference type="EMBL" id="GKS81475.1"/>
    </source>
</evidence>
<dbReference type="PANTHER" id="PTHR28259:SF1">
    <property type="entry name" value="FLUORIDE EXPORT PROTEIN 1-RELATED"/>
    <property type="match status" value="1"/>
</dbReference>
<dbReference type="Proteomes" id="UP001055149">
    <property type="component" value="Unassembled WGS sequence"/>
</dbReference>
<comment type="similarity">
    <text evidence="7 10">Belongs to the fluoride channel Fluc/FEX (TC 1.A.43) family.</text>
</comment>
<feature type="binding site" evidence="10">
    <location>
        <position position="69"/>
    </location>
    <ligand>
        <name>Na(+)</name>
        <dbReference type="ChEBI" id="CHEBI:29101"/>
        <note>structural</note>
    </ligand>
</feature>
<evidence type="ECO:0000256" key="9">
    <source>
        <dbReference type="ARBA" id="ARBA00049940"/>
    </source>
</evidence>
<evidence type="ECO:0000256" key="3">
    <source>
        <dbReference type="ARBA" id="ARBA00022692"/>
    </source>
</evidence>
<keyword evidence="6 10" id="KW-0407">Ion channel</keyword>
<dbReference type="EMBL" id="BQXH01000009">
    <property type="protein sequence ID" value="GKS81475.1"/>
    <property type="molecule type" value="Genomic_DNA"/>
</dbReference>
<evidence type="ECO:0000256" key="7">
    <source>
        <dbReference type="ARBA" id="ARBA00035120"/>
    </source>
</evidence>
<sequence length="117" mass="12611">MTPLLVALGAGLGASLRFILTTWFKQHVQRAFPWATLIINLLGSFLLGMLVGLKLPTSLYQILGIGLMGGFTTFSTFNVELLTLTRNQPRQLAPYALASYLGGPAILMLGLLCGKIC</sequence>
<keyword evidence="4 10" id="KW-1133">Transmembrane helix</keyword>
<dbReference type="RefSeq" id="WP_244055220.1">
    <property type="nucleotide sequence ID" value="NZ_BQXH01000009.1"/>
</dbReference>
<evidence type="ECO:0000313" key="12">
    <source>
        <dbReference type="Proteomes" id="UP001055149"/>
    </source>
</evidence>
<comment type="subcellular location">
    <subcellularLocation>
        <location evidence="1 10">Cell membrane</location>
        <topology evidence="1 10">Multi-pass membrane protein</topology>
    </subcellularLocation>
</comment>
<evidence type="ECO:0000256" key="10">
    <source>
        <dbReference type="HAMAP-Rule" id="MF_00454"/>
    </source>
</evidence>
<gene>
    <name evidence="11" type="primary">crcB1</name>
    <name evidence="10" type="synonym">crcB</name>
    <name evidence="10" type="synonym">fluC</name>
    <name evidence="11" type="ORF">LPAF129_11610</name>
</gene>
<keyword evidence="10" id="KW-0406">Ion transport</keyword>
<reference evidence="11" key="1">
    <citation type="journal article" date="2022" name="Int. J. Syst. Evol. Microbiol.">
        <title>A novel species of lactic acid bacteria, Ligilactobacillus pabuli sp. nov., isolated from alfalfa silage.</title>
        <authorList>
            <person name="Tohno M."/>
            <person name="Tanizawa Y."/>
            <person name="Sawada H."/>
            <person name="Sakamoto M."/>
            <person name="Ohkuma M."/>
            <person name="Kobayashi H."/>
        </authorList>
    </citation>
    <scope>NUCLEOTIDE SEQUENCE</scope>
    <source>
        <strain evidence="11">AF129</strain>
    </source>
</reference>
<feature type="transmembrane region" description="Helical" evidence="10">
    <location>
        <begin position="33"/>
        <end position="52"/>
    </location>
</feature>
<feature type="binding site" evidence="10">
    <location>
        <position position="72"/>
    </location>
    <ligand>
        <name>Na(+)</name>
        <dbReference type="ChEBI" id="CHEBI:29101"/>
        <note>structural</note>
    </ligand>
</feature>
<keyword evidence="10" id="KW-0479">Metal-binding</keyword>
<dbReference type="PANTHER" id="PTHR28259">
    <property type="entry name" value="FLUORIDE EXPORT PROTEIN 1-RELATED"/>
    <property type="match status" value="1"/>
</dbReference>
<evidence type="ECO:0000256" key="4">
    <source>
        <dbReference type="ARBA" id="ARBA00022989"/>
    </source>
</evidence>
<comment type="activity regulation">
    <text evidence="10">Na(+) is not transported, but it plays an essential structural role and its presence is essential for fluoride channel function.</text>
</comment>
<feature type="transmembrane region" description="Helical" evidence="10">
    <location>
        <begin position="97"/>
        <end position="114"/>
    </location>
</feature>
<organism evidence="11 12">
    <name type="scientific">Ligilactobacillus pabuli</name>
    <dbReference type="NCBI Taxonomy" id="2886039"/>
    <lineage>
        <taxon>Bacteria</taxon>
        <taxon>Bacillati</taxon>
        <taxon>Bacillota</taxon>
        <taxon>Bacilli</taxon>
        <taxon>Lactobacillales</taxon>
        <taxon>Lactobacillaceae</taxon>
        <taxon>Ligilactobacillus</taxon>
    </lineage>
</organism>
<keyword evidence="12" id="KW-1185">Reference proteome</keyword>
<protein>
    <recommendedName>
        <fullName evidence="10">Fluoride-specific ion channel FluC</fullName>
    </recommendedName>
</protein>
<dbReference type="Pfam" id="PF02537">
    <property type="entry name" value="CRCB"/>
    <property type="match status" value="1"/>
</dbReference>
<comment type="caution">
    <text evidence="11">The sequence shown here is derived from an EMBL/GenBank/DDBJ whole genome shotgun (WGS) entry which is preliminary data.</text>
</comment>
<feature type="transmembrane region" description="Helical" evidence="10">
    <location>
        <begin position="59"/>
        <end position="77"/>
    </location>
</feature>
<comment type="catalytic activity">
    <reaction evidence="8">
        <text>fluoride(in) = fluoride(out)</text>
        <dbReference type="Rhea" id="RHEA:76159"/>
        <dbReference type="ChEBI" id="CHEBI:17051"/>
    </reaction>
    <physiologicalReaction direction="left-to-right" evidence="8">
        <dbReference type="Rhea" id="RHEA:76160"/>
    </physiologicalReaction>
</comment>
<evidence type="ECO:0000256" key="8">
    <source>
        <dbReference type="ARBA" id="ARBA00035585"/>
    </source>
</evidence>
<keyword evidence="10" id="KW-0915">Sodium</keyword>
<comment type="function">
    <text evidence="9 10">Fluoride-specific ion channel. Important for reducing fluoride concentration in the cell, thus reducing its toxicity.</text>
</comment>
<evidence type="ECO:0000256" key="6">
    <source>
        <dbReference type="ARBA" id="ARBA00023303"/>
    </source>
</evidence>
<keyword evidence="10" id="KW-0813">Transport</keyword>